<dbReference type="Proteomes" id="UP001497472">
    <property type="component" value="Unassembled WGS sequence"/>
</dbReference>
<keyword evidence="2" id="KW-1185">Reference proteome</keyword>
<accession>A0AAV1IYA8</accession>
<evidence type="ECO:0000313" key="2">
    <source>
        <dbReference type="Proteomes" id="UP001497472"/>
    </source>
</evidence>
<proteinExistence type="predicted"/>
<reference evidence="1 2" key="1">
    <citation type="submission" date="2023-11" db="EMBL/GenBank/DDBJ databases">
        <authorList>
            <person name="Okamura Y."/>
        </authorList>
    </citation>
    <scope>NUCLEOTIDE SEQUENCE [LARGE SCALE GENOMIC DNA]</scope>
</reference>
<evidence type="ECO:0000313" key="1">
    <source>
        <dbReference type="EMBL" id="CAK1542104.1"/>
    </source>
</evidence>
<dbReference type="EMBL" id="CAVLEF010000003">
    <property type="protein sequence ID" value="CAK1542104.1"/>
    <property type="molecule type" value="Genomic_DNA"/>
</dbReference>
<organism evidence="1 2">
    <name type="scientific">Leptosia nina</name>
    <dbReference type="NCBI Taxonomy" id="320188"/>
    <lineage>
        <taxon>Eukaryota</taxon>
        <taxon>Metazoa</taxon>
        <taxon>Ecdysozoa</taxon>
        <taxon>Arthropoda</taxon>
        <taxon>Hexapoda</taxon>
        <taxon>Insecta</taxon>
        <taxon>Pterygota</taxon>
        <taxon>Neoptera</taxon>
        <taxon>Endopterygota</taxon>
        <taxon>Lepidoptera</taxon>
        <taxon>Glossata</taxon>
        <taxon>Ditrysia</taxon>
        <taxon>Papilionoidea</taxon>
        <taxon>Pieridae</taxon>
        <taxon>Pierinae</taxon>
        <taxon>Leptosia</taxon>
    </lineage>
</organism>
<sequence length="82" mass="9187">MRLYKIRQQDLSATVRFAEVATCVGARSAGWREVALATYKVATHRHAVNAARAYCLRSRDEPFSRARRRPVNRKGGGNGGNR</sequence>
<protein>
    <submittedName>
        <fullName evidence="1">Uncharacterized protein</fullName>
    </submittedName>
</protein>
<comment type="caution">
    <text evidence="1">The sequence shown here is derived from an EMBL/GenBank/DDBJ whole genome shotgun (WGS) entry which is preliminary data.</text>
</comment>
<gene>
    <name evidence="1" type="ORF">LNINA_LOCUS2033</name>
</gene>
<name>A0AAV1IYA8_9NEOP</name>
<dbReference type="AlphaFoldDB" id="A0AAV1IYA8"/>